<feature type="compositionally biased region" description="Basic and acidic residues" evidence="4">
    <location>
        <begin position="298"/>
        <end position="331"/>
    </location>
</feature>
<dbReference type="GO" id="GO:0005685">
    <property type="term" value="C:U1 snRNP"/>
    <property type="evidence" value="ECO:0007669"/>
    <property type="project" value="InterPro"/>
</dbReference>
<dbReference type="GO" id="GO:0006376">
    <property type="term" value="P:mRNA splice site recognition"/>
    <property type="evidence" value="ECO:0007669"/>
    <property type="project" value="InterPro"/>
</dbReference>
<dbReference type="Proteomes" id="UP000291000">
    <property type="component" value="Chromosome 25"/>
</dbReference>
<evidence type="ECO:0000256" key="4">
    <source>
        <dbReference type="SAM" id="MobiDB-lite"/>
    </source>
</evidence>
<dbReference type="GO" id="GO:0003729">
    <property type="term" value="F:mRNA binding"/>
    <property type="evidence" value="ECO:0007669"/>
    <property type="project" value="UniProtKB-UniRule"/>
</dbReference>
<dbReference type="EMBL" id="LWLT01000031">
    <property type="status" value="NOT_ANNOTATED_CDS"/>
    <property type="molecule type" value="Genomic_DNA"/>
</dbReference>
<feature type="region of interest" description="Disordered" evidence="4">
    <location>
        <begin position="253"/>
        <end position="351"/>
    </location>
</feature>
<evidence type="ECO:0000256" key="1">
    <source>
        <dbReference type="ARBA" id="ARBA00005655"/>
    </source>
</evidence>
<reference evidence="5 6" key="1">
    <citation type="submission" date="2016-04" db="EMBL/GenBank/DDBJ databases">
        <title>Polished mammalian reference genomes with single-molecule sequencing and chromosome conformation capture applied to the Capra hircus genome.</title>
        <authorList>
            <person name="Bickhart D.M."/>
            <person name="Koren S."/>
            <person name="Rosen B."/>
            <person name="Hastie A."/>
            <person name="Liachko I."/>
            <person name="Sullivan S.T."/>
            <person name="Burton J."/>
            <person name="Sayre B.L."/>
            <person name="Huson H.J."/>
            <person name="Lee J."/>
            <person name="Lam E."/>
            <person name="Kelley C.M."/>
            <person name="Hutchison J.L."/>
            <person name="Zhou Y."/>
            <person name="Sun J."/>
            <person name="Crisa A."/>
            <person name="Schwartz J.C."/>
            <person name="Hammond J.A."/>
            <person name="Schroeder S.G."/>
            <person name="Liu G.E."/>
            <person name="Dunham M."/>
            <person name="Shendure J."/>
            <person name="Sonstegard T.S."/>
            <person name="Phillippy A.M."/>
            <person name="Van Tassell C.P."/>
            <person name="Smith T.P."/>
        </authorList>
    </citation>
    <scope>NUCLEOTIDE SEQUENCE [LARGE SCALE GENOMIC DNA]</scope>
</reference>
<evidence type="ECO:0000256" key="2">
    <source>
        <dbReference type="RuleBase" id="RU369106"/>
    </source>
</evidence>
<dbReference type="Bgee" id="ENSCHIG00000017216">
    <property type="expression patterns" value="Expressed in uterus and 17 other cell types or tissues"/>
</dbReference>
<dbReference type="InterPro" id="IPR004882">
    <property type="entry name" value="Luc7-rel"/>
</dbReference>
<reference evidence="5" key="2">
    <citation type="submission" date="2025-08" db="UniProtKB">
        <authorList>
            <consortium name="Ensembl"/>
        </authorList>
    </citation>
    <scope>IDENTIFICATION</scope>
</reference>
<gene>
    <name evidence="5" type="primary">LUC7L</name>
</gene>
<dbReference type="AlphaFoldDB" id="A0A452EZC7"/>
<feature type="compositionally biased region" description="Basic residues" evidence="4">
    <location>
        <begin position="253"/>
        <end position="297"/>
    </location>
</feature>
<dbReference type="PANTHER" id="PTHR12375">
    <property type="entry name" value="RNA-BINDING PROTEIN LUC7-RELATED"/>
    <property type="match status" value="1"/>
</dbReference>
<sequence length="351" mass="40962">MSAQAQMRALLDQLMGTARDGDETRQRVKFTDDRVCKSHLLDCCPHDILAGTRMDLGECTKIHDLALRADYEIASKERDLFFELDAMDHLESFIAECDRRTELAKKRLAETQEEISAEVSAKAEKVHELNEEIGKLLAKAEQLGAEGNVDESQKILMEVEKVRAKKKEAEEEYRNSMPASSFQQQKLRVCEVCSAYLGLHDNDRRLADHFGGKLHLGFIQIREKLDQLRVFWEERADTAVRCKHSLCCRSRSRDRRRRRSRSTSRERRKSSRSRSRDRHRRHRSRSRSHSRGHRRASRDRSSKYKFSRERTSREESWERGRSERGATDWRLESANGKAASRRSEEKEAGEI</sequence>
<keyword evidence="6" id="KW-1185">Reference proteome</keyword>
<name>A0A452EZC7_CAPHI</name>
<accession>A0A452EZC7</accession>
<keyword evidence="2" id="KW-0508">mRNA splicing</keyword>
<feature type="compositionally biased region" description="Basic and acidic residues" evidence="4">
    <location>
        <begin position="341"/>
        <end position="351"/>
    </location>
</feature>
<keyword evidence="2" id="KW-0507">mRNA processing</keyword>
<organism evidence="5 6">
    <name type="scientific">Capra hircus</name>
    <name type="common">Goat</name>
    <dbReference type="NCBI Taxonomy" id="9925"/>
    <lineage>
        <taxon>Eukaryota</taxon>
        <taxon>Metazoa</taxon>
        <taxon>Chordata</taxon>
        <taxon>Craniata</taxon>
        <taxon>Vertebrata</taxon>
        <taxon>Euteleostomi</taxon>
        <taxon>Mammalia</taxon>
        <taxon>Eutheria</taxon>
        <taxon>Laurasiatheria</taxon>
        <taxon>Artiodactyla</taxon>
        <taxon>Ruminantia</taxon>
        <taxon>Pecora</taxon>
        <taxon>Bovidae</taxon>
        <taxon>Caprinae</taxon>
        <taxon>Capra</taxon>
    </lineage>
</organism>
<proteinExistence type="inferred from homology"/>
<reference evidence="5" key="3">
    <citation type="submission" date="2025-09" db="UniProtKB">
        <authorList>
            <consortium name="Ensembl"/>
        </authorList>
    </citation>
    <scope>IDENTIFICATION</scope>
</reference>
<dbReference type="Pfam" id="PF03194">
    <property type="entry name" value="LUC7"/>
    <property type="match status" value="1"/>
</dbReference>
<feature type="coiled-coil region" evidence="3">
    <location>
        <begin position="94"/>
        <end position="172"/>
    </location>
</feature>
<dbReference type="OMA" id="CPYDLFQ"/>
<keyword evidence="3" id="KW-0175">Coiled coil</keyword>
<evidence type="ECO:0000313" key="5">
    <source>
        <dbReference type="Ensembl" id="ENSCHIP00000017394.1"/>
    </source>
</evidence>
<comment type="similarity">
    <text evidence="1 2">Belongs to the Luc7 family.</text>
</comment>
<evidence type="ECO:0000313" key="6">
    <source>
        <dbReference type="Proteomes" id="UP000291000"/>
    </source>
</evidence>
<evidence type="ECO:0000256" key="3">
    <source>
        <dbReference type="SAM" id="Coils"/>
    </source>
</evidence>
<dbReference type="GeneTree" id="ENSGT00950000183213"/>
<dbReference type="Ensembl" id="ENSCHIT00000025203.1">
    <property type="protein sequence ID" value="ENSCHIP00000017394.1"/>
    <property type="gene ID" value="ENSCHIG00000017216.1"/>
</dbReference>
<protein>
    <submittedName>
        <fullName evidence="5">LUC7 like</fullName>
    </submittedName>
</protein>